<keyword evidence="6" id="KW-1133">Transmembrane helix</keyword>
<sequence length="291" mass="32242">MAHLNPRLLLFTYSKQVLILFFFVLFYYTTAIAAEEDEDDSAVMCNLLEALSPTPKGWSKNTSFCNWTGITWHDSMNKVTAIQPRGYSLTGILPSNLNSLSDLTLLDLSSNHLTGPLPSLANLVLLTHVNLEYNNFISVPDTAFQGLFNLEFLSLGNNKLLPWTFPTSLILPDDHHLSSTTVPPLDTISLEATNMEGNILISKLGFEGSIHVLSTMTHLVAVQLQNNKFSGPIPNLSNSHYYLTSLRIDNNFLTGVVPPSLANLHNLDYLSLANNMLRGPIPKFVKDSPIQ</sequence>
<keyword evidence="4" id="KW-0732">Signal</keyword>
<keyword evidence="8" id="KW-0675">Receptor</keyword>
<evidence type="ECO:0000256" key="2">
    <source>
        <dbReference type="ARBA" id="ARBA00022614"/>
    </source>
</evidence>
<dbReference type="InterPro" id="IPR052422">
    <property type="entry name" value="Auxin_Ser/Thr_Kinase"/>
</dbReference>
<name>A0ABU6T516_9FABA</name>
<keyword evidence="9" id="KW-0325">Glycoprotein</keyword>
<evidence type="ECO:0000256" key="8">
    <source>
        <dbReference type="ARBA" id="ARBA00023170"/>
    </source>
</evidence>
<keyword evidence="5" id="KW-0677">Repeat</keyword>
<evidence type="ECO:0000256" key="7">
    <source>
        <dbReference type="ARBA" id="ARBA00023136"/>
    </source>
</evidence>
<dbReference type="PANTHER" id="PTHR47986:SF10">
    <property type="entry name" value="RECEPTOR-LIKE KINASE TMK4"/>
    <property type="match status" value="1"/>
</dbReference>
<protein>
    <recommendedName>
        <fullName evidence="12">Leucine-rich repeat-containing N-terminal plant-type domain-containing protein</fullName>
    </recommendedName>
</protein>
<keyword evidence="7" id="KW-0472">Membrane</keyword>
<evidence type="ECO:0000313" key="10">
    <source>
        <dbReference type="EMBL" id="MED6143048.1"/>
    </source>
</evidence>
<evidence type="ECO:0000256" key="5">
    <source>
        <dbReference type="ARBA" id="ARBA00022737"/>
    </source>
</evidence>
<keyword evidence="2" id="KW-0433">Leucine-rich repeat</keyword>
<gene>
    <name evidence="10" type="ORF">PIB30_003331</name>
</gene>
<dbReference type="PROSITE" id="PS51450">
    <property type="entry name" value="LRR"/>
    <property type="match status" value="1"/>
</dbReference>
<dbReference type="Proteomes" id="UP001341840">
    <property type="component" value="Unassembled WGS sequence"/>
</dbReference>
<evidence type="ECO:0000256" key="1">
    <source>
        <dbReference type="ARBA" id="ARBA00004167"/>
    </source>
</evidence>
<evidence type="ECO:0000256" key="6">
    <source>
        <dbReference type="ARBA" id="ARBA00022989"/>
    </source>
</evidence>
<evidence type="ECO:0000313" key="11">
    <source>
        <dbReference type="Proteomes" id="UP001341840"/>
    </source>
</evidence>
<dbReference type="PANTHER" id="PTHR47986">
    <property type="entry name" value="OSJNBA0070M12.3 PROTEIN"/>
    <property type="match status" value="1"/>
</dbReference>
<comment type="subcellular location">
    <subcellularLocation>
        <location evidence="1">Membrane</location>
        <topology evidence="1">Single-pass membrane protein</topology>
    </subcellularLocation>
</comment>
<dbReference type="SUPFAM" id="SSF52058">
    <property type="entry name" value="L domain-like"/>
    <property type="match status" value="1"/>
</dbReference>
<keyword evidence="11" id="KW-1185">Reference proteome</keyword>
<organism evidence="10 11">
    <name type="scientific">Stylosanthes scabra</name>
    <dbReference type="NCBI Taxonomy" id="79078"/>
    <lineage>
        <taxon>Eukaryota</taxon>
        <taxon>Viridiplantae</taxon>
        <taxon>Streptophyta</taxon>
        <taxon>Embryophyta</taxon>
        <taxon>Tracheophyta</taxon>
        <taxon>Spermatophyta</taxon>
        <taxon>Magnoliopsida</taxon>
        <taxon>eudicotyledons</taxon>
        <taxon>Gunneridae</taxon>
        <taxon>Pentapetalae</taxon>
        <taxon>rosids</taxon>
        <taxon>fabids</taxon>
        <taxon>Fabales</taxon>
        <taxon>Fabaceae</taxon>
        <taxon>Papilionoideae</taxon>
        <taxon>50 kb inversion clade</taxon>
        <taxon>dalbergioids sensu lato</taxon>
        <taxon>Dalbergieae</taxon>
        <taxon>Pterocarpus clade</taxon>
        <taxon>Stylosanthes</taxon>
    </lineage>
</organism>
<proteinExistence type="predicted"/>
<dbReference type="EMBL" id="JASCZI010090627">
    <property type="protein sequence ID" value="MED6143048.1"/>
    <property type="molecule type" value="Genomic_DNA"/>
</dbReference>
<evidence type="ECO:0008006" key="12">
    <source>
        <dbReference type="Google" id="ProtNLM"/>
    </source>
</evidence>
<reference evidence="10 11" key="1">
    <citation type="journal article" date="2023" name="Plants (Basel)">
        <title>Bridging the Gap: Combining Genomics and Transcriptomics Approaches to Understand Stylosanthes scabra, an Orphan Legume from the Brazilian Caatinga.</title>
        <authorList>
            <person name="Ferreira-Neto J.R.C."/>
            <person name="da Silva M.D."/>
            <person name="Binneck E."/>
            <person name="de Melo N.F."/>
            <person name="da Silva R.H."/>
            <person name="de Melo A.L.T.M."/>
            <person name="Pandolfi V."/>
            <person name="Bustamante F.O."/>
            <person name="Brasileiro-Vidal A.C."/>
            <person name="Benko-Iseppon A.M."/>
        </authorList>
    </citation>
    <scope>NUCLEOTIDE SEQUENCE [LARGE SCALE GENOMIC DNA]</scope>
    <source>
        <tissue evidence="10">Leaves</tissue>
    </source>
</reference>
<accession>A0ABU6T516</accession>
<keyword evidence="3" id="KW-0812">Transmembrane</keyword>
<dbReference type="Pfam" id="PF00560">
    <property type="entry name" value="LRR_1"/>
    <property type="match status" value="2"/>
</dbReference>
<evidence type="ECO:0000256" key="9">
    <source>
        <dbReference type="ARBA" id="ARBA00023180"/>
    </source>
</evidence>
<comment type="caution">
    <text evidence="10">The sequence shown here is derived from an EMBL/GenBank/DDBJ whole genome shotgun (WGS) entry which is preliminary data.</text>
</comment>
<dbReference type="Gene3D" id="3.80.10.10">
    <property type="entry name" value="Ribonuclease Inhibitor"/>
    <property type="match status" value="2"/>
</dbReference>
<evidence type="ECO:0000256" key="4">
    <source>
        <dbReference type="ARBA" id="ARBA00022729"/>
    </source>
</evidence>
<dbReference type="InterPro" id="IPR001611">
    <property type="entry name" value="Leu-rich_rpt"/>
</dbReference>
<evidence type="ECO:0000256" key="3">
    <source>
        <dbReference type="ARBA" id="ARBA00022692"/>
    </source>
</evidence>
<dbReference type="InterPro" id="IPR032675">
    <property type="entry name" value="LRR_dom_sf"/>
</dbReference>